<comment type="caution">
    <text evidence="2">The sequence shown here is derived from an EMBL/GenBank/DDBJ whole genome shotgun (WGS) entry which is preliminary data.</text>
</comment>
<proteinExistence type="predicted"/>
<feature type="region of interest" description="Disordered" evidence="1">
    <location>
        <begin position="1"/>
        <end position="72"/>
    </location>
</feature>
<evidence type="ECO:0000313" key="3">
    <source>
        <dbReference type="Proteomes" id="UP001331515"/>
    </source>
</evidence>
<organism evidence="2 3">
    <name type="scientific">Champsocephalus gunnari</name>
    <name type="common">Mackerel icefish</name>
    <dbReference type="NCBI Taxonomy" id="52237"/>
    <lineage>
        <taxon>Eukaryota</taxon>
        <taxon>Metazoa</taxon>
        <taxon>Chordata</taxon>
        <taxon>Craniata</taxon>
        <taxon>Vertebrata</taxon>
        <taxon>Euteleostomi</taxon>
        <taxon>Actinopterygii</taxon>
        <taxon>Neopterygii</taxon>
        <taxon>Teleostei</taxon>
        <taxon>Neoteleostei</taxon>
        <taxon>Acanthomorphata</taxon>
        <taxon>Eupercaria</taxon>
        <taxon>Perciformes</taxon>
        <taxon>Notothenioidei</taxon>
        <taxon>Channichthyidae</taxon>
        <taxon>Champsocephalus</taxon>
    </lineage>
</organism>
<evidence type="ECO:0000256" key="1">
    <source>
        <dbReference type="SAM" id="MobiDB-lite"/>
    </source>
</evidence>
<dbReference type="EMBL" id="JAURVH010001528">
    <property type="protein sequence ID" value="KAK5910745.1"/>
    <property type="molecule type" value="Genomic_DNA"/>
</dbReference>
<dbReference type="AlphaFoldDB" id="A0AAN8CUQ1"/>
<feature type="compositionally biased region" description="Basic and acidic residues" evidence="1">
    <location>
        <begin position="1"/>
        <end position="14"/>
    </location>
</feature>
<reference evidence="2 3" key="1">
    <citation type="journal article" date="2023" name="Mol. Biol. Evol.">
        <title>Genomics of Secondarily Temperate Adaptation in the Only Non-Antarctic Icefish.</title>
        <authorList>
            <person name="Rivera-Colon A.G."/>
            <person name="Rayamajhi N."/>
            <person name="Minhas B.F."/>
            <person name="Madrigal G."/>
            <person name="Bilyk K.T."/>
            <person name="Yoon V."/>
            <person name="Hune M."/>
            <person name="Gregory S."/>
            <person name="Cheng C.H.C."/>
            <person name="Catchen J.M."/>
        </authorList>
    </citation>
    <scope>NUCLEOTIDE SEQUENCE [LARGE SCALE GENOMIC DNA]</scope>
    <source>
        <tissue evidence="2">White muscle</tissue>
    </source>
</reference>
<name>A0AAN8CUQ1_CHAGU</name>
<evidence type="ECO:0000313" key="2">
    <source>
        <dbReference type="EMBL" id="KAK5910745.1"/>
    </source>
</evidence>
<dbReference type="Proteomes" id="UP001331515">
    <property type="component" value="Unassembled WGS sequence"/>
</dbReference>
<gene>
    <name evidence="2" type="ORF">CgunFtcFv8_004982</name>
</gene>
<keyword evidence="3" id="KW-1185">Reference proteome</keyword>
<protein>
    <submittedName>
        <fullName evidence="2">Uncharacterized protein</fullName>
    </submittedName>
</protein>
<sequence length="72" mass="8160">MKRRREGEPNKEELNESPSGGSALRSEEDRGGETEERRNKGEIKGEGAEEMKREVIRGAERERDEGGETEEV</sequence>
<feature type="compositionally biased region" description="Basic and acidic residues" evidence="1">
    <location>
        <begin position="25"/>
        <end position="66"/>
    </location>
</feature>
<accession>A0AAN8CUQ1</accession>